<dbReference type="AlphaFoldDB" id="A0A382IAA4"/>
<dbReference type="NCBIfam" id="NF037970">
    <property type="entry name" value="vanZ_1"/>
    <property type="match status" value="1"/>
</dbReference>
<proteinExistence type="predicted"/>
<feature type="transmembrane region" description="Helical" evidence="1">
    <location>
        <begin position="7"/>
        <end position="26"/>
    </location>
</feature>
<feature type="transmembrane region" description="Helical" evidence="1">
    <location>
        <begin position="94"/>
        <end position="114"/>
    </location>
</feature>
<accession>A0A382IAA4</accession>
<dbReference type="EMBL" id="UINC01066209">
    <property type="protein sequence ID" value="SVB96674.1"/>
    <property type="molecule type" value="Genomic_DNA"/>
</dbReference>
<evidence type="ECO:0000256" key="1">
    <source>
        <dbReference type="SAM" id="Phobius"/>
    </source>
</evidence>
<evidence type="ECO:0000313" key="2">
    <source>
        <dbReference type="EMBL" id="SVB96674.1"/>
    </source>
</evidence>
<feature type="transmembrane region" description="Helical" evidence="1">
    <location>
        <begin position="42"/>
        <end position="59"/>
    </location>
</feature>
<gene>
    <name evidence="2" type="ORF">METZ01_LOCUS249528</name>
</gene>
<feature type="transmembrane region" description="Helical" evidence="1">
    <location>
        <begin position="66"/>
        <end position="82"/>
    </location>
</feature>
<protein>
    <submittedName>
        <fullName evidence="2">Uncharacterized protein</fullName>
    </submittedName>
</protein>
<keyword evidence="1" id="KW-1133">Transmembrane helix</keyword>
<sequence>MSDKTNFYFQIIGSFSVLVLLTYLHFMQAPSIDLINLNQVDKLAHVLMFFLTMMWFMYVTAKPHQLLVGVSLILFGLVLEYIQMNFLPDRTFEWLDWIADGIGVVLCFFIVRVLTDKFFDSSV</sequence>
<keyword evidence="1" id="KW-0472">Membrane</keyword>
<organism evidence="2">
    <name type="scientific">marine metagenome</name>
    <dbReference type="NCBI Taxonomy" id="408172"/>
    <lineage>
        <taxon>unclassified sequences</taxon>
        <taxon>metagenomes</taxon>
        <taxon>ecological metagenomes</taxon>
    </lineage>
</organism>
<name>A0A382IAA4_9ZZZZ</name>
<reference evidence="2" key="1">
    <citation type="submission" date="2018-05" db="EMBL/GenBank/DDBJ databases">
        <authorList>
            <person name="Lanie J.A."/>
            <person name="Ng W.-L."/>
            <person name="Kazmierczak K.M."/>
            <person name="Andrzejewski T.M."/>
            <person name="Davidsen T.M."/>
            <person name="Wayne K.J."/>
            <person name="Tettelin H."/>
            <person name="Glass J.I."/>
            <person name="Rusch D."/>
            <person name="Podicherti R."/>
            <person name="Tsui H.-C.T."/>
            <person name="Winkler M.E."/>
        </authorList>
    </citation>
    <scope>NUCLEOTIDE SEQUENCE</scope>
</reference>
<keyword evidence="1" id="KW-0812">Transmembrane</keyword>